<evidence type="ECO:0000256" key="1">
    <source>
        <dbReference type="ARBA" id="ARBA00038158"/>
    </source>
</evidence>
<evidence type="ECO:0000313" key="4">
    <source>
        <dbReference type="Proteomes" id="UP000272025"/>
    </source>
</evidence>
<gene>
    <name evidence="3" type="ORF">SODALDRAFT_335476</name>
</gene>
<feature type="region of interest" description="Disordered" evidence="2">
    <location>
        <begin position="1"/>
        <end position="44"/>
    </location>
</feature>
<proteinExistence type="inferred from homology"/>
<dbReference type="PANTHER" id="PTHR43591">
    <property type="entry name" value="METHYLTRANSFERASE"/>
    <property type="match status" value="1"/>
</dbReference>
<dbReference type="GO" id="GO:0008168">
    <property type="term" value="F:methyltransferase activity"/>
    <property type="evidence" value="ECO:0007669"/>
    <property type="project" value="UniProtKB-KW"/>
</dbReference>
<dbReference type="EMBL" id="ML119059">
    <property type="protein sequence ID" value="ROT36375.1"/>
    <property type="molecule type" value="Genomic_DNA"/>
</dbReference>
<dbReference type="InterPro" id="IPR029063">
    <property type="entry name" value="SAM-dependent_MTases_sf"/>
</dbReference>
<protein>
    <submittedName>
        <fullName evidence="3">S-adenosyl-L-methionine-dependent methyltransferase</fullName>
    </submittedName>
</protein>
<accession>A0A3N2PPD8</accession>
<keyword evidence="4" id="KW-1185">Reference proteome</keyword>
<dbReference type="GeneID" id="39580943"/>
<dbReference type="AlphaFoldDB" id="A0A3N2PPD8"/>
<dbReference type="PANTHER" id="PTHR43591:SF31">
    <property type="entry name" value="LAEA-LIKE, PUTATIVE (AFU_ORTHOLOGUE AFUA_8G01930)-RELATED"/>
    <property type="match status" value="1"/>
</dbReference>
<dbReference type="Proteomes" id="UP000272025">
    <property type="component" value="Unassembled WGS sequence"/>
</dbReference>
<evidence type="ECO:0000256" key="2">
    <source>
        <dbReference type="SAM" id="MobiDB-lite"/>
    </source>
</evidence>
<dbReference type="OrthoDB" id="2013972at2759"/>
<dbReference type="CDD" id="cd02440">
    <property type="entry name" value="AdoMet_MTases"/>
    <property type="match status" value="1"/>
</dbReference>
<dbReference type="RefSeq" id="XP_028464181.1">
    <property type="nucleotide sequence ID" value="XM_028612465.1"/>
</dbReference>
<evidence type="ECO:0000313" key="3">
    <source>
        <dbReference type="EMBL" id="ROT36375.1"/>
    </source>
</evidence>
<dbReference type="Pfam" id="PF13489">
    <property type="entry name" value="Methyltransf_23"/>
    <property type="match status" value="1"/>
</dbReference>
<reference evidence="3 4" key="1">
    <citation type="journal article" date="2018" name="Mol. Ecol.">
        <title>The obligate alkalophilic soda-lake fungus Sodiomyces alkalinus has shifted to a protein diet.</title>
        <authorList>
            <person name="Grum-Grzhimaylo A.A."/>
            <person name="Falkoski D.L."/>
            <person name="van den Heuvel J."/>
            <person name="Valero-Jimenez C.A."/>
            <person name="Min B."/>
            <person name="Choi I.G."/>
            <person name="Lipzen A."/>
            <person name="Daum C.G."/>
            <person name="Aanen D.K."/>
            <person name="Tsang A."/>
            <person name="Henrissat B."/>
            <person name="Bilanenko E.N."/>
            <person name="de Vries R.P."/>
            <person name="van Kan J.A.L."/>
            <person name="Grigoriev I.V."/>
            <person name="Debets A.J.M."/>
        </authorList>
    </citation>
    <scope>NUCLEOTIDE SEQUENCE [LARGE SCALE GENOMIC DNA]</scope>
    <source>
        <strain evidence="3 4">F11</strain>
    </source>
</reference>
<keyword evidence="3" id="KW-0489">Methyltransferase</keyword>
<organism evidence="3 4">
    <name type="scientific">Sodiomyces alkalinus (strain CBS 110278 / VKM F-3762 / F11)</name>
    <name type="common">Alkaliphilic filamentous fungus</name>
    <dbReference type="NCBI Taxonomy" id="1314773"/>
    <lineage>
        <taxon>Eukaryota</taxon>
        <taxon>Fungi</taxon>
        <taxon>Dikarya</taxon>
        <taxon>Ascomycota</taxon>
        <taxon>Pezizomycotina</taxon>
        <taxon>Sordariomycetes</taxon>
        <taxon>Hypocreomycetidae</taxon>
        <taxon>Glomerellales</taxon>
        <taxon>Plectosphaerellaceae</taxon>
        <taxon>Sodiomyces</taxon>
    </lineage>
</organism>
<dbReference type="GO" id="GO:0032259">
    <property type="term" value="P:methylation"/>
    <property type="evidence" value="ECO:0007669"/>
    <property type="project" value="UniProtKB-KW"/>
</dbReference>
<dbReference type="STRING" id="1314773.A0A3N2PPD8"/>
<dbReference type="Gene3D" id="3.40.50.150">
    <property type="entry name" value="Vaccinia Virus protein VP39"/>
    <property type="match status" value="1"/>
</dbReference>
<keyword evidence="3" id="KW-0808">Transferase</keyword>
<sequence>MATTDQAAATHEAPAHLEADVHEARSDTDSLFDDGSGQSDTTSLASSIARYRHENGRRYHAFKDGSYNFPNDEVEQERLDLQHNLLCMTFDGKLHISPAGKDKPLHRVLDVGTGTGIWAMDFADEHPEAAVLGVDLSPIQPTYVPPNVIFLVDDVEEPWAYETKFDFVYTRMMTGSLANWSRFTQQAYENMNPGGWIEFVDIAYVTSDDDTLPKDCPLQKWTDLTAEAAAKIGRPMDAVKSHKKNLLDAGFTNINDVIYKWPTNRWPKDAKYKELGMWANENMGGGLQAITLALFTRVLGWLPEEVEVFTAEVRRDMRNPRYHAYWPIIVTYAQKPVAAAST</sequence>
<comment type="similarity">
    <text evidence="1">Belongs to the methyltransferase superfamily. LaeA methyltransferase family.</text>
</comment>
<dbReference type="SUPFAM" id="SSF53335">
    <property type="entry name" value="S-adenosyl-L-methionine-dependent methyltransferases"/>
    <property type="match status" value="1"/>
</dbReference>
<feature type="compositionally biased region" description="Basic and acidic residues" evidence="2">
    <location>
        <begin position="13"/>
        <end position="28"/>
    </location>
</feature>
<name>A0A3N2PPD8_SODAK</name>